<dbReference type="InterPro" id="IPR005545">
    <property type="entry name" value="YCII"/>
</dbReference>
<dbReference type="InterPro" id="IPR011008">
    <property type="entry name" value="Dimeric_a/b-barrel"/>
</dbReference>
<keyword evidence="4" id="KW-1185">Reference proteome</keyword>
<evidence type="ECO:0000256" key="1">
    <source>
        <dbReference type="ARBA" id="ARBA00007689"/>
    </source>
</evidence>
<sequence>MKFMVIVKATPASEAGVMPSEKLFVDMGNFNEELVKAGILLAAEGLQPSSKGARIRFDGAQRTVIDGPFAETKELVAGFWMIEVGSKEEAIEWFKRCPNPHEGVVSEIEIRQLFGPDDFGTDLPCQVRAQEDRMREQLANR</sequence>
<dbReference type="EMBL" id="JANUGW010000022">
    <property type="protein sequence ID" value="MCS0584535.1"/>
    <property type="molecule type" value="Genomic_DNA"/>
</dbReference>
<dbReference type="Gene3D" id="3.30.70.1060">
    <property type="entry name" value="Dimeric alpha+beta barrel"/>
    <property type="match status" value="1"/>
</dbReference>
<dbReference type="Pfam" id="PF03795">
    <property type="entry name" value="YCII"/>
    <property type="match status" value="1"/>
</dbReference>
<gene>
    <name evidence="3" type="ORF">NX784_23395</name>
</gene>
<evidence type="ECO:0000313" key="3">
    <source>
        <dbReference type="EMBL" id="MCS0584535.1"/>
    </source>
</evidence>
<dbReference type="Proteomes" id="UP001204151">
    <property type="component" value="Unassembled WGS sequence"/>
</dbReference>
<protein>
    <submittedName>
        <fullName evidence="3">YciI family protein</fullName>
    </submittedName>
</protein>
<comment type="similarity">
    <text evidence="1">Belongs to the YciI family.</text>
</comment>
<evidence type="ECO:0000259" key="2">
    <source>
        <dbReference type="Pfam" id="PF03795"/>
    </source>
</evidence>
<dbReference type="RefSeq" id="WP_258819087.1">
    <property type="nucleotide sequence ID" value="NZ_JANUGW010000022.1"/>
</dbReference>
<dbReference type="SUPFAM" id="SSF54909">
    <property type="entry name" value="Dimeric alpha+beta barrel"/>
    <property type="match status" value="1"/>
</dbReference>
<dbReference type="PANTHER" id="PTHR35174:SF4">
    <property type="entry name" value="BLL7163 PROTEIN"/>
    <property type="match status" value="1"/>
</dbReference>
<feature type="domain" description="YCII-related" evidence="2">
    <location>
        <begin position="1"/>
        <end position="112"/>
    </location>
</feature>
<organism evidence="3 4">
    <name type="scientific">Massilia pinisoli</name>
    <dbReference type="NCBI Taxonomy" id="1772194"/>
    <lineage>
        <taxon>Bacteria</taxon>
        <taxon>Pseudomonadati</taxon>
        <taxon>Pseudomonadota</taxon>
        <taxon>Betaproteobacteria</taxon>
        <taxon>Burkholderiales</taxon>
        <taxon>Oxalobacteraceae</taxon>
        <taxon>Telluria group</taxon>
        <taxon>Massilia</taxon>
    </lineage>
</organism>
<name>A0ABT1ZX85_9BURK</name>
<comment type="caution">
    <text evidence="3">The sequence shown here is derived from an EMBL/GenBank/DDBJ whole genome shotgun (WGS) entry which is preliminary data.</text>
</comment>
<proteinExistence type="inferred from homology"/>
<evidence type="ECO:0000313" key="4">
    <source>
        <dbReference type="Proteomes" id="UP001204151"/>
    </source>
</evidence>
<reference evidence="3 4" key="1">
    <citation type="submission" date="2022-08" db="EMBL/GenBank/DDBJ databases">
        <title>Reclassification of Massilia species as members of the genera Telluria, Duganella, Pseudoduganella, Mokoshia gen. nov. and Zemynaea gen. nov. using orthogonal and non-orthogonal genome-based approaches.</title>
        <authorList>
            <person name="Bowman J.P."/>
        </authorList>
    </citation>
    <scope>NUCLEOTIDE SEQUENCE [LARGE SCALE GENOMIC DNA]</scope>
    <source>
        <strain evidence="3 4">JCM 31316</strain>
    </source>
</reference>
<dbReference type="PANTHER" id="PTHR35174">
    <property type="entry name" value="BLL7171 PROTEIN-RELATED"/>
    <property type="match status" value="1"/>
</dbReference>
<accession>A0ABT1ZX85</accession>